<dbReference type="EMBL" id="ML769714">
    <property type="protein sequence ID" value="KAE9389052.1"/>
    <property type="molecule type" value="Genomic_DNA"/>
</dbReference>
<evidence type="ECO:0000313" key="2">
    <source>
        <dbReference type="Proteomes" id="UP000799118"/>
    </source>
</evidence>
<evidence type="ECO:0000313" key="1">
    <source>
        <dbReference type="EMBL" id="KAE9389052.1"/>
    </source>
</evidence>
<sequence length="164" mass="18786">QKRKSPIYAFFNAEPDVEFDDASTASYIVFHCSTCRAQVKQDLHFLGALIRHAKSCWGEEAVNAVQGSKSIDKARDALKKFRKKSQSKLTAALRSVKGWAESFSTQPPKKRRSACPFHIVKDCCYQWLQKEGRPEWYIPSQETVSHDVKKLYTSTKEKLAEELQ</sequence>
<gene>
    <name evidence="1" type="ORF">BT96DRAFT_769639</name>
</gene>
<keyword evidence="2" id="KW-1185">Reference proteome</keyword>
<dbReference type="Proteomes" id="UP000799118">
    <property type="component" value="Unassembled WGS sequence"/>
</dbReference>
<dbReference type="OrthoDB" id="2677917at2759"/>
<accession>A0A6A4GTD0</accession>
<feature type="non-terminal residue" evidence="1">
    <location>
        <position position="1"/>
    </location>
</feature>
<feature type="non-terminal residue" evidence="1">
    <location>
        <position position="164"/>
    </location>
</feature>
<dbReference type="AlphaFoldDB" id="A0A6A4GTD0"/>
<reference evidence="1" key="1">
    <citation type="journal article" date="2019" name="Environ. Microbiol.">
        <title>Fungal ecological strategies reflected in gene transcription - a case study of two litter decomposers.</title>
        <authorList>
            <person name="Barbi F."/>
            <person name="Kohler A."/>
            <person name="Barry K."/>
            <person name="Baskaran P."/>
            <person name="Daum C."/>
            <person name="Fauchery L."/>
            <person name="Ihrmark K."/>
            <person name="Kuo A."/>
            <person name="LaButti K."/>
            <person name="Lipzen A."/>
            <person name="Morin E."/>
            <person name="Grigoriev I.V."/>
            <person name="Henrissat B."/>
            <person name="Lindahl B."/>
            <person name="Martin F."/>
        </authorList>
    </citation>
    <scope>NUCLEOTIDE SEQUENCE</scope>
    <source>
        <strain evidence="1">JB14</strain>
    </source>
</reference>
<name>A0A6A4GTD0_9AGAR</name>
<organism evidence="1 2">
    <name type="scientific">Gymnopus androsaceus JB14</name>
    <dbReference type="NCBI Taxonomy" id="1447944"/>
    <lineage>
        <taxon>Eukaryota</taxon>
        <taxon>Fungi</taxon>
        <taxon>Dikarya</taxon>
        <taxon>Basidiomycota</taxon>
        <taxon>Agaricomycotina</taxon>
        <taxon>Agaricomycetes</taxon>
        <taxon>Agaricomycetidae</taxon>
        <taxon>Agaricales</taxon>
        <taxon>Marasmiineae</taxon>
        <taxon>Omphalotaceae</taxon>
        <taxon>Gymnopus</taxon>
    </lineage>
</organism>
<protein>
    <submittedName>
        <fullName evidence="1">Uncharacterized protein</fullName>
    </submittedName>
</protein>
<proteinExistence type="predicted"/>